<organism evidence="2 3">
    <name type="scientific">Oesophagostomum dentatum</name>
    <name type="common">Nodular worm</name>
    <dbReference type="NCBI Taxonomy" id="61180"/>
    <lineage>
        <taxon>Eukaryota</taxon>
        <taxon>Metazoa</taxon>
        <taxon>Ecdysozoa</taxon>
        <taxon>Nematoda</taxon>
        <taxon>Chromadorea</taxon>
        <taxon>Rhabditida</taxon>
        <taxon>Rhabditina</taxon>
        <taxon>Rhabditomorpha</taxon>
        <taxon>Strongyloidea</taxon>
        <taxon>Strongylidae</taxon>
        <taxon>Oesophagostomum</taxon>
    </lineage>
</organism>
<gene>
    <name evidence="2" type="ORF">OESDEN_11182</name>
</gene>
<evidence type="ECO:0000256" key="1">
    <source>
        <dbReference type="SAM" id="MobiDB-lite"/>
    </source>
</evidence>
<protein>
    <submittedName>
        <fullName evidence="2">Uncharacterized protein</fullName>
    </submittedName>
</protein>
<dbReference type="Proteomes" id="UP000053660">
    <property type="component" value="Unassembled WGS sequence"/>
</dbReference>
<dbReference type="EMBL" id="KN554867">
    <property type="protein sequence ID" value="KHJ89006.1"/>
    <property type="molecule type" value="Genomic_DNA"/>
</dbReference>
<name>A0A0B1SYM0_OESDE</name>
<feature type="compositionally biased region" description="Basic residues" evidence="1">
    <location>
        <begin position="1"/>
        <end position="10"/>
    </location>
</feature>
<evidence type="ECO:0000313" key="2">
    <source>
        <dbReference type="EMBL" id="KHJ89006.1"/>
    </source>
</evidence>
<dbReference type="AlphaFoldDB" id="A0A0B1SYM0"/>
<sequence length="34" mass="3906">MHEIKFRRRDAKIPKSSLPSGSSYYPSDLVGIRI</sequence>
<proteinExistence type="predicted"/>
<keyword evidence="3" id="KW-1185">Reference proteome</keyword>
<evidence type="ECO:0000313" key="3">
    <source>
        <dbReference type="Proteomes" id="UP000053660"/>
    </source>
</evidence>
<accession>A0A0B1SYM0</accession>
<reference evidence="2 3" key="1">
    <citation type="submission" date="2014-03" db="EMBL/GenBank/DDBJ databases">
        <title>Draft genome of the hookworm Oesophagostomum dentatum.</title>
        <authorList>
            <person name="Mitreva M."/>
        </authorList>
    </citation>
    <scope>NUCLEOTIDE SEQUENCE [LARGE SCALE GENOMIC DNA]</scope>
    <source>
        <strain evidence="2 3">OD-Hann</strain>
    </source>
</reference>
<feature type="compositionally biased region" description="Low complexity" evidence="1">
    <location>
        <begin position="16"/>
        <end position="25"/>
    </location>
</feature>
<feature type="region of interest" description="Disordered" evidence="1">
    <location>
        <begin position="1"/>
        <end position="25"/>
    </location>
</feature>